<name>A0A0F9EPG7_9ZZZZ</name>
<comment type="caution">
    <text evidence="3">The sequence shown here is derived from an EMBL/GenBank/DDBJ whole genome shotgun (WGS) entry which is preliminary data.</text>
</comment>
<dbReference type="EMBL" id="LAZR01024206">
    <property type="protein sequence ID" value="KKL75944.1"/>
    <property type="molecule type" value="Genomic_DNA"/>
</dbReference>
<protein>
    <recommendedName>
        <fullName evidence="2">Glycosyltransferase 2-like domain-containing protein</fullName>
    </recommendedName>
</protein>
<proteinExistence type="predicted"/>
<evidence type="ECO:0000256" key="1">
    <source>
        <dbReference type="SAM" id="MobiDB-lite"/>
    </source>
</evidence>
<dbReference type="PANTHER" id="PTHR43685">
    <property type="entry name" value="GLYCOSYLTRANSFERASE"/>
    <property type="match status" value="1"/>
</dbReference>
<dbReference type="InterPro" id="IPR050834">
    <property type="entry name" value="Glycosyltransf_2"/>
</dbReference>
<dbReference type="Gene3D" id="3.90.550.10">
    <property type="entry name" value="Spore Coat Polysaccharide Biosynthesis Protein SpsA, Chain A"/>
    <property type="match status" value="2"/>
</dbReference>
<evidence type="ECO:0000313" key="3">
    <source>
        <dbReference type="EMBL" id="KKL75944.1"/>
    </source>
</evidence>
<dbReference type="SUPFAM" id="SSF53448">
    <property type="entry name" value="Nucleotide-diphospho-sugar transferases"/>
    <property type="match status" value="2"/>
</dbReference>
<dbReference type="Pfam" id="PF00535">
    <property type="entry name" value="Glycos_transf_2"/>
    <property type="match status" value="2"/>
</dbReference>
<dbReference type="InterPro" id="IPR001173">
    <property type="entry name" value="Glyco_trans_2-like"/>
</dbReference>
<accession>A0A0F9EPG7</accession>
<dbReference type="PANTHER" id="PTHR43685:SF14">
    <property type="entry name" value="GLYCOSYLTRANSFERASE 2-LIKE DOMAIN-CONTAINING PROTEIN"/>
    <property type="match status" value="1"/>
</dbReference>
<feature type="non-terminal residue" evidence="3">
    <location>
        <position position="1"/>
    </location>
</feature>
<gene>
    <name evidence="3" type="ORF">LCGC14_2049840</name>
</gene>
<evidence type="ECO:0000259" key="2">
    <source>
        <dbReference type="Pfam" id="PF00535"/>
    </source>
</evidence>
<feature type="domain" description="Glycosyltransferase 2-like" evidence="2">
    <location>
        <begin position="275"/>
        <end position="390"/>
    </location>
</feature>
<feature type="compositionally biased region" description="Polar residues" evidence="1">
    <location>
        <begin position="519"/>
        <end position="531"/>
    </location>
</feature>
<organism evidence="3">
    <name type="scientific">marine sediment metagenome</name>
    <dbReference type="NCBI Taxonomy" id="412755"/>
    <lineage>
        <taxon>unclassified sequences</taxon>
        <taxon>metagenomes</taxon>
        <taxon>ecological metagenomes</taxon>
    </lineage>
</organism>
<dbReference type="CDD" id="cd00761">
    <property type="entry name" value="Glyco_tranf_GTA_type"/>
    <property type="match status" value="1"/>
</dbReference>
<dbReference type="InterPro" id="IPR029044">
    <property type="entry name" value="Nucleotide-diphossugar_trans"/>
</dbReference>
<reference evidence="3" key="1">
    <citation type="journal article" date="2015" name="Nature">
        <title>Complex archaea that bridge the gap between prokaryotes and eukaryotes.</title>
        <authorList>
            <person name="Spang A."/>
            <person name="Saw J.H."/>
            <person name="Jorgensen S.L."/>
            <person name="Zaremba-Niedzwiedzka K."/>
            <person name="Martijn J."/>
            <person name="Lind A.E."/>
            <person name="van Eijk R."/>
            <person name="Schleper C."/>
            <person name="Guy L."/>
            <person name="Ettema T.J."/>
        </authorList>
    </citation>
    <scope>NUCLEOTIDE SEQUENCE</scope>
</reference>
<sequence>DVKVSVIVTTHNLARYLGDCLDSVASQDFEDWECIIIDDASEDDPHSVVKEHWNSKFHFQRSPENLKLPGARNFGFQQAKGRYIIFLDADDMLAEHALMLLSEALDADPNIHIAAGHLDTVSEDGSNRTRNSWPFTEYSWYGQMAHLNQISYSSMMRREVMERTGGYRDRHWRAEDAPLWIAATSFGFRAKKITEASTLIYRNRNDSKSKGEPGDGDWTSWFPWRMGFATHTRDAFQLAQSERHPRADLVPWGAQGLPQDLRFWYVPDYTEPLVSVVIPVGEGHEKYVIDALDSLVAQTFQNWEAIVVNATGKLWADGFDSPVAGAPWAKVVNAATKLKPAGARNLGAEYASGNAILWLDADDLLLPHALEEMVSLYLGTGGLIYTSQLHSDGDLSTPLALWEVPEFKCGAVLQQMWHSMMCLVPREAHIKSGGFDISLPGWEDWDYLIALQAGGLCSYKTDQPTFVYRMHTGSLREQSFSIREELHPIIIEKWIDYHEGKKHMPCSKCPGGRKAALQQKGNPAPQMSNGSPDEMILLEYQGTRMGKVLIRGPVTNTYYTFQKGQQKFVMRSDADILLSRTKKGISDFAIVAHEPKPQAAPAFTRPPVLEKAVDPIFPSMPVASVEDMTVSVLEGSIGEADDRTIIEWLRQEREGKQRKGALKILEAEMNGRA</sequence>
<dbReference type="AlphaFoldDB" id="A0A0F9EPG7"/>
<feature type="region of interest" description="Disordered" evidence="1">
    <location>
        <begin position="509"/>
        <end position="531"/>
    </location>
</feature>
<feature type="domain" description="Glycosyltransferase 2-like" evidence="2">
    <location>
        <begin position="5"/>
        <end position="162"/>
    </location>
</feature>